<dbReference type="PANTHER" id="PTHR42686">
    <property type="entry name" value="GH17980P-RELATED"/>
    <property type="match status" value="1"/>
</dbReference>
<dbReference type="EMBL" id="BTRK01000003">
    <property type="protein sequence ID" value="GMR42001.1"/>
    <property type="molecule type" value="Genomic_DNA"/>
</dbReference>
<proteinExistence type="predicted"/>
<feature type="compositionally biased region" description="Low complexity" evidence="1">
    <location>
        <begin position="472"/>
        <end position="492"/>
    </location>
</feature>
<dbReference type="GO" id="GO:0005829">
    <property type="term" value="C:cytosol"/>
    <property type="evidence" value="ECO:0007669"/>
    <property type="project" value="TreeGrafter"/>
</dbReference>
<feature type="domain" description="NADP-dependent oxidoreductase" evidence="2">
    <location>
        <begin position="92"/>
        <end position="371"/>
    </location>
</feature>
<evidence type="ECO:0000259" key="2">
    <source>
        <dbReference type="Pfam" id="PF00248"/>
    </source>
</evidence>
<gene>
    <name evidence="3" type="ORF">PMAYCL1PPCAC_12196</name>
</gene>
<feature type="compositionally biased region" description="Polar residues" evidence="1">
    <location>
        <begin position="424"/>
        <end position="439"/>
    </location>
</feature>
<keyword evidence="4" id="KW-1185">Reference proteome</keyword>
<organism evidence="3 4">
    <name type="scientific">Pristionchus mayeri</name>
    <dbReference type="NCBI Taxonomy" id="1317129"/>
    <lineage>
        <taxon>Eukaryota</taxon>
        <taxon>Metazoa</taxon>
        <taxon>Ecdysozoa</taxon>
        <taxon>Nematoda</taxon>
        <taxon>Chromadorea</taxon>
        <taxon>Rhabditida</taxon>
        <taxon>Rhabditina</taxon>
        <taxon>Diplogasteromorpha</taxon>
        <taxon>Diplogasteroidea</taxon>
        <taxon>Neodiplogasteridae</taxon>
        <taxon>Pristionchus</taxon>
    </lineage>
</organism>
<dbReference type="InterPro" id="IPR036812">
    <property type="entry name" value="NAD(P)_OxRdtase_dom_sf"/>
</dbReference>
<dbReference type="Proteomes" id="UP001328107">
    <property type="component" value="Unassembled WGS sequence"/>
</dbReference>
<dbReference type="InterPro" id="IPR020471">
    <property type="entry name" value="AKR"/>
</dbReference>
<reference evidence="4" key="1">
    <citation type="submission" date="2022-10" db="EMBL/GenBank/DDBJ databases">
        <title>Genome assembly of Pristionchus species.</title>
        <authorList>
            <person name="Yoshida K."/>
            <person name="Sommer R.J."/>
        </authorList>
    </citation>
    <scope>NUCLEOTIDE SEQUENCE [LARGE SCALE GENOMIC DNA]</scope>
    <source>
        <strain evidence="4">RS5460</strain>
    </source>
</reference>
<comment type="caution">
    <text evidence="3">The sequence shown here is derived from an EMBL/GenBank/DDBJ whole genome shotgun (WGS) entry which is preliminary data.</text>
</comment>
<dbReference type="AlphaFoldDB" id="A0AAN4ZJK3"/>
<dbReference type="Gene3D" id="3.20.20.100">
    <property type="entry name" value="NADP-dependent oxidoreductase domain"/>
    <property type="match status" value="1"/>
</dbReference>
<evidence type="ECO:0000313" key="3">
    <source>
        <dbReference type="EMBL" id="GMR42001.1"/>
    </source>
</evidence>
<sequence>QQSHTFSKARGVPIVINGSASAHHLHQASTSHGRPPRSTSLNLRAKQREEEARAKEAAGLPHTFTPRFHNESAVRRMRYNRLGRTDMLVSQIGLGCGAIGGLFGDVSDSIQSIVDASLREGINLIDTAYWYGKERSESILGKVLSDIPRSSYYICTKIGRFELDFVRNFDYRADKVLDAVMESLKRLRLTYIDIIFLQIHDMEYDKYERMVLFETLQALEMAKQSGKVRYIGATGYSLDKLGRLFEAAPIPIDVVMSYTHGTLNDNSLGRFIPFFQSRGVGVLNSSPLSMGLLTHSGPPPWHPSSEIIKQTVATAVNYCAEKHIEVERLALDYSLRFPGCSSCFVSIDSLAHMRSVLDIAIGDAPLTQTEHRVRDRIMRRYLDSLENAGWEGIDTAAYWKRLKKLGLSSLATNRHSSVESLASTLNGMSMRSTTSSSDLASLRTHRRRTPSRGGTSLLSGHNGSRLGLSMTPSLSSPARSSRAYSVTSSLRTPLPPLPSPHNNHTK</sequence>
<evidence type="ECO:0000313" key="4">
    <source>
        <dbReference type="Proteomes" id="UP001328107"/>
    </source>
</evidence>
<feature type="non-terminal residue" evidence="3">
    <location>
        <position position="1"/>
    </location>
</feature>
<feature type="region of interest" description="Disordered" evidence="1">
    <location>
        <begin position="424"/>
        <end position="506"/>
    </location>
</feature>
<feature type="compositionally biased region" description="Polar residues" evidence="1">
    <location>
        <begin position="452"/>
        <end position="462"/>
    </location>
</feature>
<protein>
    <recommendedName>
        <fullName evidence="2">NADP-dependent oxidoreductase domain-containing protein</fullName>
    </recommendedName>
</protein>
<dbReference type="PANTHER" id="PTHR42686:SF1">
    <property type="entry name" value="GH17980P-RELATED"/>
    <property type="match status" value="1"/>
</dbReference>
<name>A0AAN4ZJK3_9BILA</name>
<dbReference type="SUPFAM" id="SSF51430">
    <property type="entry name" value="NAD(P)-linked oxidoreductase"/>
    <property type="match status" value="1"/>
</dbReference>
<dbReference type="InterPro" id="IPR023210">
    <property type="entry name" value="NADP_OxRdtase_dom"/>
</dbReference>
<dbReference type="InterPro" id="IPR044479">
    <property type="entry name" value="LGALDH-like"/>
</dbReference>
<evidence type="ECO:0000256" key="1">
    <source>
        <dbReference type="SAM" id="MobiDB-lite"/>
    </source>
</evidence>
<dbReference type="GO" id="GO:0010349">
    <property type="term" value="F:L-galactose dehydrogenase activity"/>
    <property type="evidence" value="ECO:0007669"/>
    <property type="project" value="InterPro"/>
</dbReference>
<accession>A0AAN4ZJK3</accession>
<dbReference type="Pfam" id="PF00248">
    <property type="entry name" value="Aldo_ket_red"/>
    <property type="match status" value="1"/>
</dbReference>
<dbReference type="CDD" id="cd19163">
    <property type="entry name" value="AKR_galDH"/>
    <property type="match status" value="1"/>
</dbReference>